<dbReference type="OrthoDB" id="3381914at2"/>
<dbReference type="KEGG" id="lxl:KDY119_00109"/>
<evidence type="ECO:0008006" key="3">
    <source>
        <dbReference type="Google" id="ProtNLM"/>
    </source>
</evidence>
<sequence length="144" mass="16461">MNGAEHARTDLEAGDVRRARERLKSLVVTYPEDLELRRLLAEAYRRDGQPAEAGRWGYLVAGHASDHERRCFERHNAFASYGPRATGARLRKLLRCDDLAAIADPVGRALLRDLPRKRPVGRRDGPVEAVGRRLAIWRARSRWR</sequence>
<name>A0A5P9Q882_9MICO</name>
<protein>
    <recommendedName>
        <fullName evidence="3">Tetratricopeptide repeat protein</fullName>
    </recommendedName>
</protein>
<dbReference type="RefSeq" id="WP_051136978.1">
    <property type="nucleotide sequence ID" value="NZ_CP045529.1"/>
</dbReference>
<keyword evidence="2" id="KW-1185">Reference proteome</keyword>
<evidence type="ECO:0000313" key="1">
    <source>
        <dbReference type="EMBL" id="QFU96625.1"/>
    </source>
</evidence>
<gene>
    <name evidence="1" type="ORF">KDY119_00109</name>
</gene>
<accession>A0A5P9Q882</accession>
<dbReference type="EMBL" id="CP045529">
    <property type="protein sequence ID" value="QFU96625.1"/>
    <property type="molecule type" value="Genomic_DNA"/>
</dbReference>
<dbReference type="AlphaFoldDB" id="A0A5P9Q882"/>
<proteinExistence type="predicted"/>
<dbReference type="Pfam" id="PF20225">
    <property type="entry name" value="DUF6584"/>
    <property type="match status" value="1"/>
</dbReference>
<organism evidence="1 2">
    <name type="scientific">Luteimicrobium xylanilyticum</name>
    <dbReference type="NCBI Taxonomy" id="1133546"/>
    <lineage>
        <taxon>Bacteria</taxon>
        <taxon>Bacillati</taxon>
        <taxon>Actinomycetota</taxon>
        <taxon>Actinomycetes</taxon>
        <taxon>Micrococcales</taxon>
        <taxon>Luteimicrobium</taxon>
    </lineage>
</organism>
<dbReference type="Proteomes" id="UP000326702">
    <property type="component" value="Chromosome"/>
</dbReference>
<evidence type="ECO:0000313" key="2">
    <source>
        <dbReference type="Proteomes" id="UP000326702"/>
    </source>
</evidence>
<dbReference type="InterPro" id="IPR046491">
    <property type="entry name" value="DUF6584"/>
</dbReference>
<reference evidence="1 2" key="1">
    <citation type="submission" date="2019-10" db="EMBL/GenBank/DDBJ databases">
        <title>Genome sequence of Luteimicrobium xylanilyticum HY-24.</title>
        <authorList>
            <person name="Kim D.Y."/>
            <person name="Park H.-Y."/>
        </authorList>
    </citation>
    <scope>NUCLEOTIDE SEQUENCE [LARGE SCALE GENOMIC DNA]</scope>
    <source>
        <strain evidence="1 2">HY-24</strain>
    </source>
</reference>